<dbReference type="RefSeq" id="WP_264732087.1">
    <property type="nucleotide sequence ID" value="NZ_JAPDNR010000001.1"/>
</dbReference>
<name>A0ABT3INN3_9BACT</name>
<evidence type="ECO:0000313" key="4">
    <source>
        <dbReference type="Proteomes" id="UP001207742"/>
    </source>
</evidence>
<keyword evidence="4" id="KW-1185">Reference proteome</keyword>
<dbReference type="InterPro" id="IPR006827">
    <property type="entry name" value="Lant_deHydtase_N"/>
</dbReference>
<dbReference type="InterPro" id="IPR023809">
    <property type="entry name" value="Thiopep_bacteriocin_synth_dom"/>
</dbReference>
<dbReference type="EMBL" id="JAPDNS010000002">
    <property type="protein sequence ID" value="MCW3485552.1"/>
    <property type="molecule type" value="Genomic_DNA"/>
</dbReference>
<evidence type="ECO:0000259" key="2">
    <source>
        <dbReference type="Pfam" id="PF14028"/>
    </source>
</evidence>
<sequence>MSIPYQFHDQLILRTPRLPYHEQYNEAYILQLMADTAFMESIYLASPVLYEACRKYQSGHITDTKEISKLVISLAKYYSRMSARCTPFGLFSSCSPVSWTTGDTRIQTDERPTGRHTRLDMHYLCILSAHLTSLPFVREYLFFYPNNSIYYVEEEIRYAEYQHIKDNRVYQISAVNHTPAITGILELARTGATYQSLSQSLVTTEISISDATGFIDQLIETQLLVSELEPNVTGVEYAFSILHCLQRIFQETAHPDLAKMIQLLQQACNMLRQLDDNQVNDVAAYKAIVAVLKELQAPFEENKLFQTDLIRTATGGVDQTLQQDILQAFKVLNAINQEADNAHLSSFIQRFTERYEDRPMPLLTVLDAEYGIGYPENTGQDTCPLIEELLLPEASENIIQVKYNKVENWLLEKLVQATANGDYKVDISLEETDTLPVSWKDLPASLSVMFKIITPDAGSILIDIIAGASATNILSRFAHASDGISRICTDIIQQEEQLNPHVLMAQIIHLPESRLGNILLHPQLTTHEIPYLTKAAVDTDHQLTTDDLYVTIVDNRIVLYSQKLQREVIPRLHNSHNYKYKALPVYQFLCDLQTQQLRSSLYFNWGNMATRFSFLPRVTVGRVVLFTASWYLKEPAILEIIQHLESESANAVTTVREKWKFPRHILLADGDNELLVDFENTLSISVFIKSIRKRTAMLLKEFLHQPEDIITGASGSYVNQFIASLIKTTPVYTSVFSPMAVEQVAATAARKFNIGSSWLYFKLYCGTKAADRLLQEIIRPLVQQLSAAGLIGKWFFIRYYDPHFHIRFRIQLTDNAHLDTCIRLVTAFLEPFQQEDIIWKTQLDTYHRELERYGIHTMDLSESLFAITSNMVIDFLNISEGDAREDYRWLWGMRATDELLNAFGYTLSKKAALMETLKELFGKEFRMDKSLRSQLNARYSRYRTAISAVMATAAAGNPLTPLIESIAIHAAALTATGSRITQLQQQNAVAYPEDLLSSHIHMLLNRLFTSRQRLHELVMYDFLYRYYHSRCCRMQKEQPENMLSEIIS</sequence>
<dbReference type="NCBIfam" id="TIGR03891">
    <property type="entry name" value="thiopep_ocin"/>
    <property type="match status" value="1"/>
</dbReference>
<feature type="domain" description="Lantibiotic dehydratase N-terminal" evidence="1">
    <location>
        <begin position="35"/>
        <end position="684"/>
    </location>
</feature>
<evidence type="ECO:0000259" key="1">
    <source>
        <dbReference type="Pfam" id="PF04738"/>
    </source>
</evidence>
<reference evidence="3 4" key="1">
    <citation type="submission" date="2022-10" db="EMBL/GenBank/DDBJ databases">
        <title>Chitinophaga nivalis PC15 sp. nov., isolated from Pyeongchang county, South Korea.</title>
        <authorList>
            <person name="Trinh H.N."/>
        </authorList>
    </citation>
    <scope>NUCLEOTIDE SEQUENCE [LARGE SCALE GENOMIC DNA]</scope>
    <source>
        <strain evidence="3 4">PC14</strain>
    </source>
</reference>
<gene>
    <name evidence="3" type="ORF">OL497_16700</name>
</gene>
<protein>
    <submittedName>
        <fullName evidence="3">Lantibiotic dehydratase</fullName>
    </submittedName>
</protein>
<dbReference type="Pfam" id="PF04738">
    <property type="entry name" value="Lant_dehydr_N"/>
    <property type="match status" value="1"/>
</dbReference>
<evidence type="ECO:0000313" key="3">
    <source>
        <dbReference type="EMBL" id="MCW3485552.1"/>
    </source>
</evidence>
<proteinExistence type="predicted"/>
<comment type="caution">
    <text evidence="3">The sequence shown here is derived from an EMBL/GenBank/DDBJ whole genome shotgun (WGS) entry which is preliminary data.</text>
</comment>
<dbReference type="Pfam" id="PF14028">
    <property type="entry name" value="Lant_dehydr_C"/>
    <property type="match status" value="1"/>
</dbReference>
<accession>A0ABT3INN3</accession>
<dbReference type="Proteomes" id="UP001207742">
    <property type="component" value="Unassembled WGS sequence"/>
</dbReference>
<organism evidence="3 4">
    <name type="scientific">Chitinophaga nivalis</name>
    <dbReference type="NCBI Taxonomy" id="2991709"/>
    <lineage>
        <taxon>Bacteria</taxon>
        <taxon>Pseudomonadati</taxon>
        <taxon>Bacteroidota</taxon>
        <taxon>Chitinophagia</taxon>
        <taxon>Chitinophagales</taxon>
        <taxon>Chitinophagaceae</taxon>
        <taxon>Chitinophaga</taxon>
    </lineage>
</organism>
<feature type="domain" description="Thiopeptide-type bacteriocin biosynthesis" evidence="2">
    <location>
        <begin position="758"/>
        <end position="1027"/>
    </location>
</feature>